<dbReference type="InterPro" id="IPR000433">
    <property type="entry name" value="Znf_ZZ"/>
</dbReference>
<evidence type="ECO:0000313" key="9">
    <source>
        <dbReference type="Proteomes" id="UP000663828"/>
    </source>
</evidence>
<dbReference type="InterPro" id="IPR053793">
    <property type="entry name" value="PB1-like"/>
</dbReference>
<dbReference type="CDD" id="cd02340">
    <property type="entry name" value="ZZ_NBR1_like"/>
    <property type="match status" value="1"/>
</dbReference>
<dbReference type="SUPFAM" id="SSF46934">
    <property type="entry name" value="UBA-like"/>
    <property type="match status" value="1"/>
</dbReference>
<dbReference type="Gene3D" id="3.10.20.90">
    <property type="entry name" value="Phosphatidylinositol 3-kinase Catalytic Subunit, Chain A, domain 1"/>
    <property type="match status" value="1"/>
</dbReference>
<dbReference type="InterPro" id="IPR052260">
    <property type="entry name" value="Autophagy_Rcpt_SigReg"/>
</dbReference>
<dbReference type="Pfam" id="PF00569">
    <property type="entry name" value="ZZ"/>
    <property type="match status" value="1"/>
</dbReference>
<dbReference type="GO" id="GO:0005080">
    <property type="term" value="F:protein kinase C binding"/>
    <property type="evidence" value="ECO:0007669"/>
    <property type="project" value="TreeGrafter"/>
</dbReference>
<name>A0A813TXF0_ADIRI</name>
<evidence type="ECO:0000259" key="7">
    <source>
        <dbReference type="PROSITE" id="PS51745"/>
    </source>
</evidence>
<evidence type="ECO:0000256" key="4">
    <source>
        <dbReference type="PROSITE-ProRule" id="PRU00228"/>
    </source>
</evidence>
<evidence type="ECO:0000256" key="1">
    <source>
        <dbReference type="ARBA" id="ARBA00022723"/>
    </source>
</evidence>
<reference evidence="8" key="1">
    <citation type="submission" date="2021-02" db="EMBL/GenBank/DDBJ databases">
        <authorList>
            <person name="Nowell W R."/>
        </authorList>
    </citation>
    <scope>NUCLEOTIDE SEQUENCE</scope>
</reference>
<accession>A0A813TXF0</accession>
<dbReference type="GO" id="GO:0000423">
    <property type="term" value="P:mitophagy"/>
    <property type="evidence" value="ECO:0007669"/>
    <property type="project" value="TreeGrafter"/>
</dbReference>
<dbReference type="GO" id="GO:0044753">
    <property type="term" value="C:amphisome"/>
    <property type="evidence" value="ECO:0007669"/>
    <property type="project" value="TreeGrafter"/>
</dbReference>
<dbReference type="FunFam" id="3.30.60.90:FF:000016">
    <property type="entry name" value="Refractory to sigma P"/>
    <property type="match status" value="1"/>
</dbReference>
<dbReference type="Gene3D" id="3.30.60.90">
    <property type="match status" value="1"/>
</dbReference>
<dbReference type="AlphaFoldDB" id="A0A813TXF0"/>
<proteinExistence type="predicted"/>
<feature type="compositionally biased region" description="Low complexity" evidence="5">
    <location>
        <begin position="339"/>
        <end position="351"/>
    </location>
</feature>
<feature type="compositionally biased region" description="Low complexity" evidence="5">
    <location>
        <begin position="313"/>
        <end position="331"/>
    </location>
</feature>
<dbReference type="PROSITE" id="PS50135">
    <property type="entry name" value="ZF_ZZ_2"/>
    <property type="match status" value="1"/>
</dbReference>
<dbReference type="PROSITE" id="PS01357">
    <property type="entry name" value="ZF_ZZ_1"/>
    <property type="match status" value="1"/>
</dbReference>
<evidence type="ECO:0000256" key="5">
    <source>
        <dbReference type="SAM" id="MobiDB-lite"/>
    </source>
</evidence>
<dbReference type="Pfam" id="PF00564">
    <property type="entry name" value="PB1"/>
    <property type="match status" value="1"/>
</dbReference>
<dbReference type="GO" id="GO:0007032">
    <property type="term" value="P:endosome organization"/>
    <property type="evidence" value="ECO:0007669"/>
    <property type="project" value="TreeGrafter"/>
</dbReference>
<protein>
    <recommendedName>
        <fullName evidence="10">Sequestosome-1</fullName>
    </recommendedName>
</protein>
<dbReference type="EMBL" id="CAJNOR010000151">
    <property type="protein sequence ID" value="CAF0818674.1"/>
    <property type="molecule type" value="Genomic_DNA"/>
</dbReference>
<dbReference type="InterPro" id="IPR000270">
    <property type="entry name" value="PB1_dom"/>
</dbReference>
<dbReference type="PROSITE" id="PS51745">
    <property type="entry name" value="PB1"/>
    <property type="match status" value="1"/>
</dbReference>
<dbReference type="GO" id="GO:0035973">
    <property type="term" value="P:aggrephagy"/>
    <property type="evidence" value="ECO:0007669"/>
    <property type="project" value="TreeGrafter"/>
</dbReference>
<evidence type="ECO:0000256" key="2">
    <source>
        <dbReference type="ARBA" id="ARBA00022771"/>
    </source>
</evidence>
<gene>
    <name evidence="8" type="ORF">XAT740_LOCUS3846</name>
</gene>
<dbReference type="Gene3D" id="1.10.8.10">
    <property type="entry name" value="DNA helicase RuvA subunit, C-terminal domain"/>
    <property type="match status" value="1"/>
</dbReference>
<dbReference type="InterPro" id="IPR009060">
    <property type="entry name" value="UBA-like_sf"/>
</dbReference>
<sequence length="431" mass="46894">MSSAQQQVIVKAYYNDLVESQPEIRRFAIDVSSSNDAYQALETTIAQLNGDYPQGQFTLQYVDEDNDRITFSSNNELRSALSTVPAGGVMKIYVKPKVKKSEETTENAALHAGVTCDGCQGPVIGNRYKCVECPDYDLCQGCSDKKLHPDHNMIKMTRPSQRFFGGHRRCGRGPFGPGRCGGGPFGAGRYGGGPRFWRHFMNQQAAGASGDFPMPPDMAAFLSQFNGKELAELVEAHLPEAFRTEKINEMLNQFKTGEQANKPVDQHTLLENVGKFLQEILSPFGIDCDYFVDQQQGQKPAEQSETKQTPEEASATSSTATGDSASASASTEPKPTAPPSNGGAAGAPSFGNLLDQLQTMFNPMFQAPPATTAAATSDKQAEEQKKIEECIERMTAMGFVDSNGVLSELIKSKKGDLNQVLDALNPRNYKN</sequence>
<dbReference type="SUPFAM" id="SSF57850">
    <property type="entry name" value="RING/U-box"/>
    <property type="match status" value="1"/>
</dbReference>
<dbReference type="SMART" id="SM00291">
    <property type="entry name" value="ZnF_ZZ"/>
    <property type="match status" value="1"/>
</dbReference>
<evidence type="ECO:0000313" key="8">
    <source>
        <dbReference type="EMBL" id="CAF0818674.1"/>
    </source>
</evidence>
<dbReference type="InterPro" id="IPR043145">
    <property type="entry name" value="Znf_ZZ_sf"/>
</dbReference>
<comment type="caution">
    <text evidence="8">The sequence shown here is derived from an EMBL/GenBank/DDBJ whole genome shotgun (WGS) entry which is preliminary data.</text>
</comment>
<keyword evidence="1" id="KW-0479">Metal-binding</keyword>
<dbReference type="GO" id="GO:0070530">
    <property type="term" value="F:K63-linked polyubiquitin modification-dependent protein binding"/>
    <property type="evidence" value="ECO:0007669"/>
    <property type="project" value="TreeGrafter"/>
</dbReference>
<evidence type="ECO:0000259" key="6">
    <source>
        <dbReference type="PROSITE" id="PS50135"/>
    </source>
</evidence>
<feature type="domain" description="PB1" evidence="7">
    <location>
        <begin position="7"/>
        <end position="97"/>
    </location>
</feature>
<dbReference type="PANTHER" id="PTHR15090">
    <property type="entry name" value="SEQUESTOSOME 1-RELATED"/>
    <property type="match status" value="1"/>
</dbReference>
<evidence type="ECO:0008006" key="10">
    <source>
        <dbReference type="Google" id="ProtNLM"/>
    </source>
</evidence>
<dbReference type="GO" id="GO:0008270">
    <property type="term" value="F:zinc ion binding"/>
    <property type="evidence" value="ECO:0007669"/>
    <property type="project" value="UniProtKB-KW"/>
</dbReference>
<keyword evidence="2 4" id="KW-0863">Zinc-finger</keyword>
<dbReference type="GO" id="GO:0016235">
    <property type="term" value="C:aggresome"/>
    <property type="evidence" value="ECO:0007669"/>
    <property type="project" value="TreeGrafter"/>
</dbReference>
<feature type="region of interest" description="Disordered" evidence="5">
    <location>
        <begin position="295"/>
        <end position="351"/>
    </location>
</feature>
<keyword evidence="9" id="KW-1185">Reference proteome</keyword>
<organism evidence="8 9">
    <name type="scientific">Adineta ricciae</name>
    <name type="common">Rotifer</name>
    <dbReference type="NCBI Taxonomy" id="249248"/>
    <lineage>
        <taxon>Eukaryota</taxon>
        <taxon>Metazoa</taxon>
        <taxon>Spiralia</taxon>
        <taxon>Gnathifera</taxon>
        <taxon>Rotifera</taxon>
        <taxon>Eurotatoria</taxon>
        <taxon>Bdelloidea</taxon>
        <taxon>Adinetida</taxon>
        <taxon>Adinetidae</taxon>
        <taxon>Adineta</taxon>
    </lineage>
</organism>
<dbReference type="PANTHER" id="PTHR15090:SF0">
    <property type="entry name" value="SEQUESTOSOME-1"/>
    <property type="match status" value="1"/>
</dbReference>
<evidence type="ECO:0000256" key="3">
    <source>
        <dbReference type="ARBA" id="ARBA00022833"/>
    </source>
</evidence>
<dbReference type="SUPFAM" id="SSF54277">
    <property type="entry name" value="CAD &amp; PB1 domains"/>
    <property type="match status" value="1"/>
</dbReference>
<feature type="domain" description="ZZ-type" evidence="6">
    <location>
        <begin position="111"/>
        <end position="161"/>
    </location>
</feature>
<dbReference type="SMART" id="SM00666">
    <property type="entry name" value="PB1"/>
    <property type="match status" value="1"/>
</dbReference>
<keyword evidence="3" id="KW-0862">Zinc</keyword>
<dbReference type="Proteomes" id="UP000663828">
    <property type="component" value="Unassembled WGS sequence"/>
</dbReference>